<dbReference type="PIRSF" id="PIRSF007466">
    <property type="entry name" value="SpoIVA"/>
    <property type="match status" value="1"/>
</dbReference>
<evidence type="ECO:0000259" key="1">
    <source>
        <dbReference type="Pfam" id="PF09547"/>
    </source>
</evidence>
<dbReference type="OrthoDB" id="9761464at2"/>
<evidence type="ECO:0000313" key="5">
    <source>
        <dbReference type="Proteomes" id="UP000003639"/>
    </source>
</evidence>
<keyword evidence="5" id="KW-1185">Reference proteome</keyword>
<dbReference type="STRING" id="411467.BACCAP_02001"/>
<feature type="domain" description="Sporulation stage IV protein A C-terminal" evidence="3">
    <location>
        <begin position="443"/>
        <end position="518"/>
    </location>
</feature>
<reference evidence="4 5" key="2">
    <citation type="submission" date="2007-06" db="EMBL/GenBank/DDBJ databases">
        <title>Draft genome sequence of Pseudoflavonifractor capillosus ATCC 29799.</title>
        <authorList>
            <person name="Sudarsanam P."/>
            <person name="Ley R."/>
            <person name="Guruge J."/>
            <person name="Turnbaugh P.J."/>
            <person name="Mahowald M."/>
            <person name="Liep D."/>
            <person name="Gordon J."/>
        </authorList>
    </citation>
    <scope>NUCLEOTIDE SEQUENCE [LARGE SCALE GENOMIC DNA]</scope>
    <source>
        <strain evidence="4 5">ATCC 29799</strain>
    </source>
</reference>
<dbReference type="Pfam" id="PF20438">
    <property type="entry name" value="SpoIVA_middle"/>
    <property type="match status" value="1"/>
</dbReference>
<feature type="domain" description="Stage IV sporulation protein A ATPase" evidence="1">
    <location>
        <begin position="28"/>
        <end position="263"/>
    </location>
</feature>
<evidence type="ECO:0000313" key="4">
    <source>
        <dbReference type="EMBL" id="EDN00168.1"/>
    </source>
</evidence>
<reference evidence="4 5" key="1">
    <citation type="submission" date="2007-04" db="EMBL/GenBank/DDBJ databases">
        <authorList>
            <person name="Fulton L."/>
            <person name="Clifton S."/>
            <person name="Fulton B."/>
            <person name="Xu J."/>
            <person name="Minx P."/>
            <person name="Pepin K.H."/>
            <person name="Johnson M."/>
            <person name="Thiruvilangam P."/>
            <person name="Bhonagiri V."/>
            <person name="Nash W.E."/>
            <person name="Mardis E.R."/>
            <person name="Wilson R.K."/>
        </authorList>
    </citation>
    <scope>NUCLEOTIDE SEQUENCE [LARGE SCALE GENOMIC DNA]</scope>
    <source>
        <strain evidence="4 5">ATCC 29799</strain>
    </source>
</reference>
<dbReference type="InterPro" id="IPR046842">
    <property type="entry name" value="SpoIVA_ATPase"/>
</dbReference>
<dbReference type="GO" id="GO:0005524">
    <property type="term" value="F:ATP binding"/>
    <property type="evidence" value="ECO:0007669"/>
    <property type="project" value="InterPro"/>
</dbReference>
<dbReference type="AlphaFoldDB" id="A6NUW7"/>
<comment type="caution">
    <text evidence="4">The sequence shown here is derived from an EMBL/GenBank/DDBJ whole genome shotgun (WGS) entry which is preliminary data.</text>
</comment>
<dbReference type="GO" id="GO:0016887">
    <property type="term" value="F:ATP hydrolysis activity"/>
    <property type="evidence" value="ECO:0007669"/>
    <property type="project" value="InterPro"/>
</dbReference>
<dbReference type="GO" id="GO:0043934">
    <property type="term" value="P:sporulation"/>
    <property type="evidence" value="ECO:0007669"/>
    <property type="project" value="InterPro"/>
</dbReference>
<gene>
    <name evidence="4" type="primary">spoIVA</name>
    <name evidence="4" type="ORF">BACCAP_02001</name>
</gene>
<evidence type="ECO:0000259" key="2">
    <source>
        <dbReference type="Pfam" id="PF20438"/>
    </source>
</evidence>
<dbReference type="eggNOG" id="COG0370">
    <property type="taxonomic scope" value="Bacteria"/>
</dbReference>
<dbReference type="Pfam" id="PF20439">
    <property type="entry name" value="SpoIVA_C"/>
    <property type="match status" value="1"/>
</dbReference>
<organism evidence="4 5">
    <name type="scientific">Pseudoflavonifractor capillosus ATCC 29799</name>
    <dbReference type="NCBI Taxonomy" id="411467"/>
    <lineage>
        <taxon>Bacteria</taxon>
        <taxon>Bacillati</taxon>
        <taxon>Bacillota</taxon>
        <taxon>Clostridia</taxon>
        <taxon>Eubacteriales</taxon>
        <taxon>Oscillospiraceae</taxon>
        <taxon>Pseudoflavonifractor</taxon>
    </lineage>
</organism>
<proteinExistence type="predicted"/>
<dbReference type="InterPro" id="IPR027417">
    <property type="entry name" value="P-loop_NTPase"/>
</dbReference>
<dbReference type="InterPro" id="IPR046840">
    <property type="entry name" value="SpoIVA_C"/>
</dbReference>
<evidence type="ECO:0000259" key="3">
    <source>
        <dbReference type="Pfam" id="PF20439"/>
    </source>
</evidence>
<dbReference type="EMBL" id="AAXG02000012">
    <property type="protein sequence ID" value="EDN00168.1"/>
    <property type="molecule type" value="Genomic_DNA"/>
</dbReference>
<dbReference type="SUPFAM" id="SSF52540">
    <property type="entry name" value="P-loop containing nucleoside triphosphate hydrolases"/>
    <property type="match status" value="1"/>
</dbReference>
<dbReference type="Pfam" id="PF09547">
    <property type="entry name" value="SpoIVA_ATPase"/>
    <property type="match status" value="1"/>
</dbReference>
<protein>
    <submittedName>
        <fullName evidence="4">Stage IV sporulation protein A</fullName>
    </submittedName>
</protein>
<dbReference type="NCBIfam" id="TIGR02836">
    <property type="entry name" value="spore_IV_A"/>
    <property type="match status" value="1"/>
</dbReference>
<sequence>MAYPHTYVEKARLARPCLNRPQGGVELEHRKIYEDIALRTEGDIYIGVVGPVRTGKSTFIKRFMETLVIPNIENVYRRERARDELPQSGSGRTIMTAEPKFVPEEAVEIAMEDGAAFSVRLIDCVGYMVPGAVGSLEDAAPRMVTTPWFDHEIPMSEAAEIGTRKVIAEHSTIGIVVTTDGTITDIPREDYLEAEERVITELKELGKPFLVVLNSAEPGSERARAIQADLASRYDVTCICVNCLELDENAVTSIIKGVLYEFPVKELDLFLPPWVDALPYGHPIKSGLYAAIRSAAEGMRRIRDVERAVSAIGQCDNVSSARVSTISLGTGLASASLELPRGLFYDTISQQSGFTIHDDGDLMGLLTELSSVKREYDKVADALREVKETGYGIVVPGTDELRLEEPEIVRQGGRYGVRLKASAPSIHMIRADIETEVSPIVGNEKQSEEMVNFLLQEFEGDTSAIWQSNIFGKSFHELVSEDLHTKLLRMPEDARGKLQETLTRIINEGSGGLICIIL</sequence>
<dbReference type="Gene3D" id="3.40.50.300">
    <property type="entry name" value="P-loop containing nucleotide triphosphate hydrolases"/>
    <property type="match status" value="1"/>
</dbReference>
<dbReference type="InterPro" id="IPR014201">
    <property type="entry name" value="Spore_IV_A"/>
</dbReference>
<feature type="domain" description="Stage IV sporulation protein A middle" evidence="2">
    <location>
        <begin position="264"/>
        <end position="442"/>
    </location>
</feature>
<dbReference type="Proteomes" id="UP000003639">
    <property type="component" value="Unassembled WGS sequence"/>
</dbReference>
<dbReference type="InterPro" id="IPR046841">
    <property type="entry name" value="SpoIVA_middle"/>
</dbReference>
<accession>A6NUW7</accession>
<name>A6NUW7_9FIRM</name>